<protein>
    <submittedName>
        <fullName evidence="1">Uncharacterized protein</fullName>
    </submittedName>
</protein>
<sequence>MVLEEVDFDASESGHGVKFTASGVNWTMCRLGKDDYSRSISNSFLP</sequence>
<organism evidence="1 2">
    <name type="scientific">Geodia barretti</name>
    <name type="common">Barrett's horny sponge</name>
    <dbReference type="NCBI Taxonomy" id="519541"/>
    <lineage>
        <taxon>Eukaryota</taxon>
        <taxon>Metazoa</taxon>
        <taxon>Porifera</taxon>
        <taxon>Demospongiae</taxon>
        <taxon>Heteroscleromorpha</taxon>
        <taxon>Tetractinellida</taxon>
        <taxon>Astrophorina</taxon>
        <taxon>Geodiidae</taxon>
        <taxon>Geodia</taxon>
    </lineage>
</organism>
<gene>
    <name evidence="1" type="ORF">GBAR_LOCUS6944</name>
</gene>
<dbReference type="AlphaFoldDB" id="A0AA35RFJ2"/>
<proteinExistence type="predicted"/>
<comment type="caution">
    <text evidence="1">The sequence shown here is derived from an EMBL/GenBank/DDBJ whole genome shotgun (WGS) entry which is preliminary data.</text>
</comment>
<keyword evidence="2" id="KW-1185">Reference proteome</keyword>
<dbReference type="EMBL" id="CASHTH010001043">
    <property type="protein sequence ID" value="CAI8010550.1"/>
    <property type="molecule type" value="Genomic_DNA"/>
</dbReference>
<name>A0AA35RFJ2_GEOBA</name>
<evidence type="ECO:0000313" key="2">
    <source>
        <dbReference type="Proteomes" id="UP001174909"/>
    </source>
</evidence>
<accession>A0AA35RFJ2</accession>
<reference evidence="1" key="1">
    <citation type="submission" date="2023-03" db="EMBL/GenBank/DDBJ databases">
        <authorList>
            <person name="Steffen K."/>
            <person name="Cardenas P."/>
        </authorList>
    </citation>
    <scope>NUCLEOTIDE SEQUENCE</scope>
</reference>
<dbReference type="Proteomes" id="UP001174909">
    <property type="component" value="Unassembled WGS sequence"/>
</dbReference>
<evidence type="ECO:0000313" key="1">
    <source>
        <dbReference type="EMBL" id="CAI8010550.1"/>
    </source>
</evidence>